<dbReference type="PANTHER" id="PTHR31048">
    <property type="entry name" value="OS03G0233200 PROTEIN"/>
    <property type="match status" value="1"/>
</dbReference>
<protein>
    <submittedName>
        <fullName evidence="1">Uncharacterized protein</fullName>
    </submittedName>
</protein>
<dbReference type="Gene3D" id="2.60.110.10">
    <property type="entry name" value="Thaumatin"/>
    <property type="match status" value="1"/>
</dbReference>
<accession>A0A822ZPJ1</accession>
<dbReference type="InterPro" id="IPR001938">
    <property type="entry name" value="Thaumatin"/>
</dbReference>
<evidence type="ECO:0000313" key="2">
    <source>
        <dbReference type="Proteomes" id="UP000607653"/>
    </source>
</evidence>
<dbReference type="SUPFAM" id="SSF49870">
    <property type="entry name" value="Osmotin, thaumatin-like protein"/>
    <property type="match status" value="1"/>
</dbReference>
<reference evidence="1 2" key="1">
    <citation type="journal article" date="2020" name="Mol. Biol. Evol.">
        <title>Distinct Expression and Methylation Patterns for Genes with Different Fates following a Single Whole-Genome Duplication in Flowering Plants.</title>
        <authorList>
            <person name="Shi T."/>
            <person name="Rahmani R.S."/>
            <person name="Gugger P.F."/>
            <person name="Wang M."/>
            <person name="Li H."/>
            <person name="Zhang Y."/>
            <person name="Li Z."/>
            <person name="Wang Q."/>
            <person name="Van de Peer Y."/>
            <person name="Marchal K."/>
            <person name="Chen J."/>
        </authorList>
    </citation>
    <scope>NUCLEOTIDE SEQUENCE [LARGE SCALE GENOMIC DNA]</scope>
    <source>
        <tissue evidence="1">Leaf</tissue>
    </source>
</reference>
<proteinExistence type="predicted"/>
<name>A0A822ZPJ1_NELNU</name>
<gene>
    <name evidence="1" type="ORF">HUJ06_016744</name>
</gene>
<dbReference type="InterPro" id="IPR037176">
    <property type="entry name" value="Osmotin/thaumatin-like_sf"/>
</dbReference>
<dbReference type="EMBL" id="DUZY01000008">
    <property type="protein sequence ID" value="DAD46807.1"/>
    <property type="molecule type" value="Genomic_DNA"/>
</dbReference>
<keyword evidence="2" id="KW-1185">Reference proteome</keyword>
<dbReference type="Pfam" id="PF00314">
    <property type="entry name" value="Thaumatin"/>
    <property type="match status" value="1"/>
</dbReference>
<dbReference type="PROSITE" id="PS51367">
    <property type="entry name" value="THAUMATIN_2"/>
    <property type="match status" value="1"/>
</dbReference>
<organism evidence="1 2">
    <name type="scientific">Nelumbo nucifera</name>
    <name type="common">Sacred lotus</name>
    <dbReference type="NCBI Taxonomy" id="4432"/>
    <lineage>
        <taxon>Eukaryota</taxon>
        <taxon>Viridiplantae</taxon>
        <taxon>Streptophyta</taxon>
        <taxon>Embryophyta</taxon>
        <taxon>Tracheophyta</taxon>
        <taxon>Spermatophyta</taxon>
        <taxon>Magnoliopsida</taxon>
        <taxon>Proteales</taxon>
        <taxon>Nelumbonaceae</taxon>
        <taxon>Nelumbo</taxon>
    </lineage>
</organism>
<evidence type="ECO:0000313" key="1">
    <source>
        <dbReference type="EMBL" id="DAD46807.1"/>
    </source>
</evidence>
<dbReference type="Proteomes" id="UP000607653">
    <property type="component" value="Unassembled WGS sequence"/>
</dbReference>
<comment type="caution">
    <text evidence="1">The sequence shown here is derived from an EMBL/GenBank/DDBJ whole genome shotgun (WGS) entry which is preliminary data.</text>
</comment>
<dbReference type="AlphaFoldDB" id="A0A822ZPJ1"/>
<sequence length="63" mass="7154">MAFGTPEYCCSGEFNTPATCRPSVYSEIFKSACPKSYNYGYDDVLVRLHLREQIMLPRSALLL</sequence>